<proteinExistence type="predicted"/>
<name>A0A9P6TD35_9BASI</name>
<evidence type="ECO:0000256" key="1">
    <source>
        <dbReference type="SAM" id="SignalP"/>
    </source>
</evidence>
<keyword evidence="3" id="KW-1185">Reference proteome</keyword>
<evidence type="ECO:0000313" key="3">
    <source>
        <dbReference type="Proteomes" id="UP000886653"/>
    </source>
</evidence>
<feature type="chain" id="PRO_5040184607" evidence="1">
    <location>
        <begin position="20"/>
        <end position="176"/>
    </location>
</feature>
<accession>A0A9P6TD35</accession>
<evidence type="ECO:0000313" key="2">
    <source>
        <dbReference type="EMBL" id="KAG0146243.1"/>
    </source>
</evidence>
<dbReference type="EMBL" id="MU167263">
    <property type="protein sequence ID" value="KAG0146243.1"/>
    <property type="molecule type" value="Genomic_DNA"/>
</dbReference>
<protein>
    <submittedName>
        <fullName evidence="2">Uncharacterized protein</fullName>
    </submittedName>
</protein>
<reference evidence="2" key="1">
    <citation type="submission" date="2013-11" db="EMBL/GenBank/DDBJ databases">
        <title>Genome sequence of the fusiform rust pathogen reveals effectors for host alternation and coevolution with pine.</title>
        <authorList>
            <consortium name="DOE Joint Genome Institute"/>
            <person name="Smith K."/>
            <person name="Pendleton A."/>
            <person name="Kubisiak T."/>
            <person name="Anderson C."/>
            <person name="Salamov A."/>
            <person name="Aerts A."/>
            <person name="Riley R."/>
            <person name="Clum A."/>
            <person name="Lindquist E."/>
            <person name="Ence D."/>
            <person name="Campbell M."/>
            <person name="Kronenberg Z."/>
            <person name="Feau N."/>
            <person name="Dhillon B."/>
            <person name="Hamelin R."/>
            <person name="Burleigh J."/>
            <person name="Smith J."/>
            <person name="Yandell M."/>
            <person name="Nelson C."/>
            <person name="Grigoriev I."/>
            <person name="Davis J."/>
        </authorList>
    </citation>
    <scope>NUCLEOTIDE SEQUENCE</scope>
    <source>
        <strain evidence="2">G11</strain>
    </source>
</reference>
<dbReference type="OrthoDB" id="2518499at2759"/>
<gene>
    <name evidence="2" type="ORF">CROQUDRAFT_107251</name>
</gene>
<dbReference type="Proteomes" id="UP000886653">
    <property type="component" value="Unassembled WGS sequence"/>
</dbReference>
<dbReference type="AlphaFoldDB" id="A0A9P6TD35"/>
<organism evidence="2 3">
    <name type="scientific">Cronartium quercuum f. sp. fusiforme G11</name>
    <dbReference type="NCBI Taxonomy" id="708437"/>
    <lineage>
        <taxon>Eukaryota</taxon>
        <taxon>Fungi</taxon>
        <taxon>Dikarya</taxon>
        <taxon>Basidiomycota</taxon>
        <taxon>Pucciniomycotina</taxon>
        <taxon>Pucciniomycetes</taxon>
        <taxon>Pucciniales</taxon>
        <taxon>Coleosporiaceae</taxon>
        <taxon>Cronartium</taxon>
    </lineage>
</organism>
<comment type="caution">
    <text evidence="2">The sequence shown here is derived from an EMBL/GenBank/DDBJ whole genome shotgun (WGS) entry which is preliminary data.</text>
</comment>
<feature type="signal peptide" evidence="1">
    <location>
        <begin position="1"/>
        <end position="19"/>
    </location>
</feature>
<keyword evidence="1" id="KW-0732">Signal</keyword>
<sequence>MLFRSLIAALALTASVVKGTGVTPVSTDVTAQFTVCADVIVKLGPSFQDACKKDKPDDIVHGLINVHASLLDLSAHIDAGVGVWADADIKVFVGLYVNLMVKLQALLKIIVAGGQTDSCRSSLLALSDPLKVVLSVFINAGIDVDATIGAHVDLDVLATVGISLGIQANVGVGASV</sequence>